<gene>
    <name evidence="1" type="ORF">GF359_09425</name>
</gene>
<comment type="caution">
    <text evidence="1">The sequence shown here is derived from an EMBL/GenBank/DDBJ whole genome shotgun (WGS) entry which is preliminary data.</text>
</comment>
<dbReference type="AlphaFoldDB" id="A0A9D5KC27"/>
<name>A0A9D5KC27_UNCW3</name>
<accession>A0A9D5KC27</accession>
<organism evidence="1 2">
    <name type="scientific">candidate division WOR-3 bacterium</name>
    <dbReference type="NCBI Taxonomy" id="2052148"/>
    <lineage>
        <taxon>Bacteria</taxon>
        <taxon>Bacteria division WOR-3</taxon>
    </lineage>
</organism>
<dbReference type="Proteomes" id="UP000630660">
    <property type="component" value="Unassembled WGS sequence"/>
</dbReference>
<evidence type="ECO:0000313" key="2">
    <source>
        <dbReference type="Proteomes" id="UP000630660"/>
    </source>
</evidence>
<reference evidence="1" key="1">
    <citation type="submission" date="2019-11" db="EMBL/GenBank/DDBJ databases">
        <title>Microbial mats filling the niche in hypersaline microbial mats.</title>
        <authorList>
            <person name="Wong H.L."/>
            <person name="Macleod F.I."/>
            <person name="White R.A. III"/>
            <person name="Burns B.P."/>
        </authorList>
    </citation>
    <scope>NUCLEOTIDE SEQUENCE</scope>
    <source>
        <strain evidence="1">Bin_327</strain>
    </source>
</reference>
<proteinExistence type="predicted"/>
<evidence type="ECO:0008006" key="3">
    <source>
        <dbReference type="Google" id="ProtNLM"/>
    </source>
</evidence>
<protein>
    <recommendedName>
        <fullName evidence="3">T9SS type A sorting domain-containing protein</fullName>
    </recommendedName>
</protein>
<dbReference type="EMBL" id="WJKJ01000312">
    <property type="protein sequence ID" value="MBD3365419.1"/>
    <property type="molecule type" value="Genomic_DNA"/>
</dbReference>
<evidence type="ECO:0000313" key="1">
    <source>
        <dbReference type="EMBL" id="MBD3365419.1"/>
    </source>
</evidence>
<sequence>MWSDVVVIDTDPTGQFADVGPPCLRYCDGSLYVVASARHQGLAPEHTEIFESFVDVSGPEPGMWAFPENYSGTPEVNSSQPVVDKHYYPHIFWNEDGKIMWQHYGENISVTHTPHSTSSAPHVVYADGNYHLTWLENNEFGYEINLRSDPFSGGGAFGEGGQSLGDKIKPSLAELSVIPFAKEKFSISYSLPVDTDEGLLRAYDCQGRLIQSWKLETTEGTIEWDCTDIQNRQLSSGVYFIKLSCDKGTKVEKTLLIK</sequence>
<dbReference type="Gene3D" id="2.60.40.4070">
    <property type="match status" value="1"/>
</dbReference>